<dbReference type="AlphaFoldDB" id="A0A4S2MSU3"/>
<keyword evidence="3" id="KW-1185">Reference proteome</keyword>
<dbReference type="Proteomes" id="UP000298138">
    <property type="component" value="Unassembled WGS sequence"/>
</dbReference>
<feature type="transmembrane region" description="Helical" evidence="1">
    <location>
        <begin position="51"/>
        <end position="75"/>
    </location>
</feature>
<protein>
    <submittedName>
        <fullName evidence="2">Uncharacterized protein</fullName>
    </submittedName>
</protein>
<dbReference type="EMBL" id="ML220132">
    <property type="protein sequence ID" value="TGZ79377.1"/>
    <property type="molecule type" value="Genomic_DNA"/>
</dbReference>
<reference evidence="2 3" key="1">
    <citation type="submission" date="2019-04" db="EMBL/GenBank/DDBJ databases">
        <title>Comparative genomics and transcriptomics to analyze fruiting body development in filamentous ascomycetes.</title>
        <authorList>
            <consortium name="DOE Joint Genome Institute"/>
            <person name="Lutkenhaus R."/>
            <person name="Traeger S."/>
            <person name="Breuer J."/>
            <person name="Kuo A."/>
            <person name="Lipzen A."/>
            <person name="Pangilinan J."/>
            <person name="Dilworth D."/>
            <person name="Sandor L."/>
            <person name="Poggeler S."/>
            <person name="Barry K."/>
            <person name="Grigoriev I.V."/>
            <person name="Nowrousian M."/>
        </authorList>
    </citation>
    <scope>NUCLEOTIDE SEQUENCE [LARGE SCALE GENOMIC DNA]</scope>
    <source>
        <strain evidence="2 3">CBS 389.68</strain>
    </source>
</reference>
<accession>A0A4S2MSU3</accession>
<evidence type="ECO:0000313" key="3">
    <source>
        <dbReference type="Proteomes" id="UP000298138"/>
    </source>
</evidence>
<name>A0A4S2MSU3_9PEZI</name>
<gene>
    <name evidence="2" type="ORF">EX30DRAFT_112519</name>
</gene>
<dbReference type="InParanoid" id="A0A4S2MSU3"/>
<keyword evidence="1" id="KW-0472">Membrane</keyword>
<proteinExistence type="predicted"/>
<keyword evidence="1" id="KW-0812">Transmembrane</keyword>
<keyword evidence="1" id="KW-1133">Transmembrane helix</keyword>
<evidence type="ECO:0000256" key="1">
    <source>
        <dbReference type="SAM" id="Phobius"/>
    </source>
</evidence>
<sequence length="86" mass="10022">MVLIDLLAYRRYVCSFSCLLFFLPSSSDAVSSFLVFLRLRLFYTSTGFFSLLFWLFILLLVGIHIHILPNFNFIFHPALHGSELRS</sequence>
<evidence type="ECO:0000313" key="2">
    <source>
        <dbReference type="EMBL" id="TGZ79377.1"/>
    </source>
</evidence>
<organism evidence="2 3">
    <name type="scientific">Ascodesmis nigricans</name>
    <dbReference type="NCBI Taxonomy" id="341454"/>
    <lineage>
        <taxon>Eukaryota</taxon>
        <taxon>Fungi</taxon>
        <taxon>Dikarya</taxon>
        <taxon>Ascomycota</taxon>
        <taxon>Pezizomycotina</taxon>
        <taxon>Pezizomycetes</taxon>
        <taxon>Pezizales</taxon>
        <taxon>Ascodesmidaceae</taxon>
        <taxon>Ascodesmis</taxon>
    </lineage>
</organism>